<sequence>MLQFIQNILGIGPKVDITALIAQGATVVDVRTPAEYKDGHVKGSINLPLQTLGSQMNKLKKDQVIVTCCRSGSRSGMARRQLQAAGFTQVYNGGPWNSIKR</sequence>
<evidence type="ECO:0000313" key="2">
    <source>
        <dbReference type="EMBL" id="MFD3394067.1"/>
    </source>
</evidence>
<dbReference type="RefSeq" id="WP_377982942.1">
    <property type="nucleotide sequence ID" value="NZ_JBBKXZ010000001.1"/>
</dbReference>
<dbReference type="SUPFAM" id="SSF52821">
    <property type="entry name" value="Rhodanese/Cell cycle control phosphatase"/>
    <property type="match status" value="1"/>
</dbReference>
<comment type="caution">
    <text evidence="2">The sequence shown here is derived from an EMBL/GenBank/DDBJ whole genome shotgun (WGS) entry which is preliminary data.</text>
</comment>
<dbReference type="InterPro" id="IPR050229">
    <property type="entry name" value="GlpE_sulfurtransferase"/>
</dbReference>
<dbReference type="CDD" id="cd00158">
    <property type="entry name" value="RHOD"/>
    <property type="match status" value="1"/>
</dbReference>
<accession>A0ABW6DE92</accession>
<gene>
    <name evidence="2" type="ORF">U0R10_05495</name>
</gene>
<dbReference type="PROSITE" id="PS50206">
    <property type="entry name" value="RHODANESE_3"/>
    <property type="match status" value="1"/>
</dbReference>
<dbReference type="SMART" id="SM00450">
    <property type="entry name" value="RHOD"/>
    <property type="match status" value="1"/>
</dbReference>
<dbReference type="InterPro" id="IPR001763">
    <property type="entry name" value="Rhodanese-like_dom"/>
</dbReference>
<feature type="domain" description="Rhodanese" evidence="1">
    <location>
        <begin position="21"/>
        <end position="98"/>
    </location>
</feature>
<dbReference type="Gene3D" id="3.40.250.10">
    <property type="entry name" value="Rhodanese-like domain"/>
    <property type="match status" value="1"/>
</dbReference>
<dbReference type="PANTHER" id="PTHR43031:SF1">
    <property type="entry name" value="PYRIDINE NUCLEOTIDE-DISULPHIDE OXIDOREDUCTASE"/>
    <property type="match status" value="1"/>
</dbReference>
<evidence type="ECO:0000313" key="3">
    <source>
        <dbReference type="Proteomes" id="UP001598138"/>
    </source>
</evidence>
<organism evidence="2 3">
    <name type="scientific">Aquirufa avitistagni</name>
    <dbReference type="NCBI Taxonomy" id="3104728"/>
    <lineage>
        <taxon>Bacteria</taxon>
        <taxon>Pseudomonadati</taxon>
        <taxon>Bacteroidota</taxon>
        <taxon>Cytophagia</taxon>
        <taxon>Cytophagales</taxon>
        <taxon>Flectobacillaceae</taxon>
        <taxon>Aquirufa</taxon>
    </lineage>
</organism>
<proteinExistence type="predicted"/>
<evidence type="ECO:0000259" key="1">
    <source>
        <dbReference type="PROSITE" id="PS50206"/>
    </source>
</evidence>
<dbReference type="PANTHER" id="PTHR43031">
    <property type="entry name" value="FAD-DEPENDENT OXIDOREDUCTASE"/>
    <property type="match status" value="1"/>
</dbReference>
<reference evidence="2 3" key="1">
    <citation type="submission" date="2024-03" db="EMBL/GenBank/DDBJ databases">
        <title>Aquirufa genome sequencing.</title>
        <authorList>
            <person name="Pitt A."/>
            <person name="Hahn M.W."/>
        </authorList>
    </citation>
    <scope>NUCLEOTIDE SEQUENCE [LARGE SCALE GENOMIC DNA]</scope>
    <source>
        <strain evidence="2 3">OSTEICH-129V</strain>
    </source>
</reference>
<protein>
    <submittedName>
        <fullName evidence="2">Rhodanese-like domain-containing protein</fullName>
    </submittedName>
</protein>
<name>A0ABW6DE92_9BACT</name>
<dbReference type="EMBL" id="JBBKXZ010000001">
    <property type="protein sequence ID" value="MFD3394067.1"/>
    <property type="molecule type" value="Genomic_DNA"/>
</dbReference>
<keyword evidence="3" id="KW-1185">Reference proteome</keyword>
<dbReference type="Proteomes" id="UP001598138">
    <property type="component" value="Unassembled WGS sequence"/>
</dbReference>
<dbReference type="InterPro" id="IPR036873">
    <property type="entry name" value="Rhodanese-like_dom_sf"/>
</dbReference>
<dbReference type="Pfam" id="PF00581">
    <property type="entry name" value="Rhodanese"/>
    <property type="match status" value="1"/>
</dbReference>